<keyword evidence="1" id="KW-1133">Transmembrane helix</keyword>
<accession>A0ABP0UIQ1</accession>
<proteinExistence type="predicted"/>
<keyword evidence="1" id="KW-0472">Membrane</keyword>
<feature type="transmembrane region" description="Helical" evidence="1">
    <location>
        <begin position="25"/>
        <end position="43"/>
    </location>
</feature>
<evidence type="ECO:0000256" key="1">
    <source>
        <dbReference type="SAM" id="Phobius"/>
    </source>
</evidence>
<evidence type="ECO:0000313" key="2">
    <source>
        <dbReference type="EMBL" id="CAK9222662.1"/>
    </source>
</evidence>
<sequence length="61" mass="7141">MVKNPKLDSAFNVIPKHLKPQNTDMYAWGLWGMTAFMGAIWLIQPFDWLSDQLFGEEKKKK</sequence>
<organism evidence="2 3">
    <name type="scientific">Sphagnum troendelagicum</name>
    <dbReference type="NCBI Taxonomy" id="128251"/>
    <lineage>
        <taxon>Eukaryota</taxon>
        <taxon>Viridiplantae</taxon>
        <taxon>Streptophyta</taxon>
        <taxon>Embryophyta</taxon>
        <taxon>Bryophyta</taxon>
        <taxon>Sphagnophytina</taxon>
        <taxon>Sphagnopsida</taxon>
        <taxon>Sphagnales</taxon>
        <taxon>Sphagnaceae</taxon>
        <taxon>Sphagnum</taxon>
    </lineage>
</organism>
<protein>
    <submittedName>
        <fullName evidence="2">Uncharacterized protein</fullName>
    </submittedName>
</protein>
<dbReference type="EMBL" id="OZ019896">
    <property type="protein sequence ID" value="CAK9222662.1"/>
    <property type="molecule type" value="Genomic_DNA"/>
</dbReference>
<keyword evidence="3" id="KW-1185">Reference proteome</keyword>
<keyword evidence="1" id="KW-0812">Transmembrane</keyword>
<gene>
    <name evidence="2" type="ORF">CSSPTR1EN2_LOCUS16281</name>
</gene>
<evidence type="ECO:0000313" key="3">
    <source>
        <dbReference type="Proteomes" id="UP001497512"/>
    </source>
</evidence>
<reference evidence="2" key="1">
    <citation type="submission" date="2024-02" db="EMBL/GenBank/DDBJ databases">
        <authorList>
            <consortium name="ELIXIR-Norway"/>
            <consortium name="Elixir Norway"/>
        </authorList>
    </citation>
    <scope>NUCLEOTIDE SEQUENCE</scope>
</reference>
<dbReference type="Proteomes" id="UP001497512">
    <property type="component" value="Chromosome 4"/>
</dbReference>
<name>A0ABP0UIQ1_9BRYO</name>